<evidence type="ECO:0000313" key="4">
    <source>
        <dbReference type="Proteomes" id="UP000604273"/>
    </source>
</evidence>
<dbReference type="EMBL" id="JABFAI010000222">
    <property type="protein sequence ID" value="KAF4950034.1"/>
    <property type="molecule type" value="Genomic_DNA"/>
</dbReference>
<evidence type="ECO:0000256" key="1">
    <source>
        <dbReference type="SAM" id="Phobius"/>
    </source>
</evidence>
<dbReference type="Proteomes" id="UP000604273">
    <property type="component" value="Unassembled WGS sequence"/>
</dbReference>
<proteinExistence type="predicted"/>
<sequence length="683" mass="77332">MNLLFAIGYFLSLPLSVTAFFGSTNDTDFWDDFANNFATDLAPIISLFGEQVTKQFLSESTTFLDTIVFAVGPLGILTGIVSCIRLCGGPFLKSLIGRAREPEGVPELEVCSSTSKNVCELLSRNGICRVFGTPKILEFIFEKPDDPKDFYPLMDTQYGHKSVACGIKSPKKLFKIMRSGDEEEAGQSVLTKSWVEIPKLPRSWESIPNPWEEVPPWAITILPSFVRRLWIQHTRSDWSDHFAPFPNLALNIGEHSLSGTICWLWLATVFGVLLQLSFFGYATWASWYHPKFYQEQSRSDTRLFFIFTVVGTTSVVLGMGFVARLIDRTSIERWFIYSTAKGNSDGQEYFWIQAAQSIGDQKFSAFAYQEMKKDYVTSWKNEKPDNKLKSSFMVWVAVGLSFFGWIIQFIGLRGQHGTISLYLLCSTICMSCIRAFIRSLRSSPKNQLGDLEDEVEGFELDWQALSLAKRFINGNPEESLCWFFDESRFGGCNNGARFEPFAVKEGNRIKYTMAVDEGGMEEQAKWGDPALGAITMRIRSELSCLAWQASLETWYTDARMTAQKLQEVLQEAAKLWDDSKVFSHSNIWAIVWSASCQCYQQSFPPNNRPITTSRIQNRYLWPWVEDFAVPFRVRLLLHNAALKEIAKGKDGSFVDSLADFLVSTGLATRDEAIMSIVPALCPD</sequence>
<feature type="transmembrane region" description="Helical" evidence="1">
    <location>
        <begin position="262"/>
        <end position="284"/>
    </location>
</feature>
<evidence type="ECO:0000256" key="2">
    <source>
        <dbReference type="SAM" id="SignalP"/>
    </source>
</evidence>
<accession>A0A8H4T2B0</accession>
<feature type="chain" id="PRO_5034218513" evidence="2">
    <location>
        <begin position="20"/>
        <end position="683"/>
    </location>
</feature>
<gene>
    <name evidence="3" type="ORF">FGADI_8480</name>
</gene>
<evidence type="ECO:0000313" key="3">
    <source>
        <dbReference type="EMBL" id="KAF4950034.1"/>
    </source>
</evidence>
<feature type="transmembrane region" description="Helical" evidence="1">
    <location>
        <begin position="67"/>
        <end position="88"/>
    </location>
</feature>
<comment type="caution">
    <text evidence="3">The sequence shown here is derived from an EMBL/GenBank/DDBJ whole genome shotgun (WGS) entry which is preliminary data.</text>
</comment>
<protein>
    <submittedName>
        <fullName evidence="3">Uncharacterized protein</fullName>
    </submittedName>
</protein>
<feature type="transmembrane region" description="Helical" evidence="1">
    <location>
        <begin position="304"/>
        <end position="326"/>
    </location>
</feature>
<feature type="signal peptide" evidence="2">
    <location>
        <begin position="1"/>
        <end position="19"/>
    </location>
</feature>
<keyword evidence="1" id="KW-0472">Membrane</keyword>
<dbReference type="AlphaFoldDB" id="A0A8H4T2B0"/>
<dbReference type="OrthoDB" id="7464126at2759"/>
<reference evidence="3" key="1">
    <citation type="journal article" date="2020" name="BMC Genomics">
        <title>Correction to: Identification and distribution of gene clusters required for synthesis of sphingolipid metabolism inhibitors in diverse species of the filamentous fungus Fusarium.</title>
        <authorList>
            <person name="Kim H.S."/>
            <person name="Lohmar J.M."/>
            <person name="Busman M."/>
            <person name="Brown D.W."/>
            <person name="Naumann T.A."/>
            <person name="Divon H.H."/>
            <person name="Lysoe E."/>
            <person name="Uhlig S."/>
            <person name="Proctor R.H."/>
        </authorList>
    </citation>
    <scope>NUCLEOTIDE SEQUENCE</scope>
    <source>
        <strain evidence="3">NRRL 45417</strain>
    </source>
</reference>
<keyword evidence="2" id="KW-0732">Signal</keyword>
<keyword evidence="1" id="KW-1133">Transmembrane helix</keyword>
<name>A0A8H4T2B0_9HYPO</name>
<keyword evidence="1" id="KW-0812">Transmembrane</keyword>
<keyword evidence="4" id="KW-1185">Reference proteome</keyword>
<organism evidence="3 4">
    <name type="scientific">Fusarium gaditjirri</name>
    <dbReference type="NCBI Taxonomy" id="282569"/>
    <lineage>
        <taxon>Eukaryota</taxon>
        <taxon>Fungi</taxon>
        <taxon>Dikarya</taxon>
        <taxon>Ascomycota</taxon>
        <taxon>Pezizomycotina</taxon>
        <taxon>Sordariomycetes</taxon>
        <taxon>Hypocreomycetidae</taxon>
        <taxon>Hypocreales</taxon>
        <taxon>Nectriaceae</taxon>
        <taxon>Fusarium</taxon>
        <taxon>Fusarium nisikadoi species complex</taxon>
    </lineage>
</organism>
<reference evidence="3" key="2">
    <citation type="submission" date="2020-05" db="EMBL/GenBank/DDBJ databases">
        <authorList>
            <person name="Kim H.-S."/>
            <person name="Proctor R.H."/>
            <person name="Brown D.W."/>
        </authorList>
    </citation>
    <scope>NUCLEOTIDE SEQUENCE</scope>
    <source>
        <strain evidence="3">NRRL 45417</strain>
    </source>
</reference>
<feature type="transmembrane region" description="Helical" evidence="1">
    <location>
        <begin position="392"/>
        <end position="413"/>
    </location>
</feature>